<keyword evidence="4" id="KW-1185">Reference proteome</keyword>
<dbReference type="InterPro" id="IPR012337">
    <property type="entry name" value="RNaseH-like_sf"/>
</dbReference>
<feature type="region of interest" description="Disordered" evidence="1">
    <location>
        <begin position="246"/>
        <end position="273"/>
    </location>
</feature>
<dbReference type="InterPro" id="IPR008906">
    <property type="entry name" value="HATC_C_dom"/>
</dbReference>
<dbReference type="GO" id="GO:0046983">
    <property type="term" value="F:protein dimerization activity"/>
    <property type="evidence" value="ECO:0007669"/>
    <property type="project" value="InterPro"/>
</dbReference>
<proteinExistence type="predicted"/>
<feature type="compositionally biased region" description="Polar residues" evidence="1">
    <location>
        <begin position="350"/>
        <end position="366"/>
    </location>
</feature>
<sequence length="408" mass="45787">MCLQTSYFPDDHTGEVIAQGLQDSLASWKLREDRLVCMTTDSVNGMKDPRIDRAIGVCKKVVSAFSFSWKKRRDMAVVQAELGLPSHNLITESLTRWGSRQLMVERLLEQEKAIAQVLGADKKSRHLVPTWQDIDVLESMNKAVSPLKEFTYALSGEAYMSVSYLKPVIHLLNNSLLQPEEGETELTKQIKSNILNYLNNKYNDPVTQELLDMASLMDPRFRTTYIADDKVDGIKKRAVTELMSLPAEKSKSQPGTSVQDLHQEEAAEPVTKKKKTLASFFKKKTVSSTSQSEQDKIEAELSSYLLSSETDPDTDPMQWWKLHEATFPRLSNLAKKYLSIPATIAAGDNPNDSGQPSEQSTDQAQQPGKIWAIPGANSRQDSRVLNLMAEQMREVNALMEAEQSPEAF</sequence>
<feature type="domain" description="HAT C-terminal dimerisation" evidence="2">
    <location>
        <begin position="300"/>
        <end position="346"/>
    </location>
</feature>
<dbReference type="AlphaFoldDB" id="A0AAD9FKI3"/>
<evidence type="ECO:0000256" key="1">
    <source>
        <dbReference type="SAM" id="MobiDB-lite"/>
    </source>
</evidence>
<reference evidence="3" key="1">
    <citation type="submission" date="2023-04" db="EMBL/GenBank/DDBJ databases">
        <title>Chromosome-level genome of Chaenocephalus aceratus.</title>
        <authorList>
            <person name="Park H."/>
        </authorList>
    </citation>
    <scope>NUCLEOTIDE SEQUENCE</scope>
    <source>
        <strain evidence="3">DE</strain>
        <tissue evidence="3">Muscle</tissue>
    </source>
</reference>
<evidence type="ECO:0000259" key="2">
    <source>
        <dbReference type="Pfam" id="PF05699"/>
    </source>
</evidence>
<dbReference type="Proteomes" id="UP001228049">
    <property type="component" value="Unassembled WGS sequence"/>
</dbReference>
<dbReference type="EMBL" id="JASDAP010000006">
    <property type="protein sequence ID" value="KAK1902060.1"/>
    <property type="molecule type" value="Genomic_DNA"/>
</dbReference>
<name>A0AAD9FKI3_DISEL</name>
<organism evidence="3 4">
    <name type="scientific">Dissostichus eleginoides</name>
    <name type="common">Patagonian toothfish</name>
    <name type="synonym">Dissostichus amissus</name>
    <dbReference type="NCBI Taxonomy" id="100907"/>
    <lineage>
        <taxon>Eukaryota</taxon>
        <taxon>Metazoa</taxon>
        <taxon>Chordata</taxon>
        <taxon>Craniata</taxon>
        <taxon>Vertebrata</taxon>
        <taxon>Euteleostomi</taxon>
        <taxon>Actinopterygii</taxon>
        <taxon>Neopterygii</taxon>
        <taxon>Teleostei</taxon>
        <taxon>Neoteleostei</taxon>
        <taxon>Acanthomorphata</taxon>
        <taxon>Eupercaria</taxon>
        <taxon>Perciformes</taxon>
        <taxon>Notothenioidei</taxon>
        <taxon>Nototheniidae</taxon>
        <taxon>Dissostichus</taxon>
    </lineage>
</organism>
<dbReference type="Pfam" id="PF05699">
    <property type="entry name" value="Dimer_Tnp_hAT"/>
    <property type="match status" value="1"/>
</dbReference>
<dbReference type="SUPFAM" id="SSF53098">
    <property type="entry name" value="Ribonuclease H-like"/>
    <property type="match status" value="1"/>
</dbReference>
<dbReference type="PANTHER" id="PTHR46481:SF9">
    <property type="entry name" value="ZINC FINGER BED DOMAIN-CONTAINING PROTEIN 1-LIKE"/>
    <property type="match status" value="1"/>
</dbReference>
<evidence type="ECO:0000313" key="4">
    <source>
        <dbReference type="Proteomes" id="UP001228049"/>
    </source>
</evidence>
<gene>
    <name evidence="3" type="ORF">KUDE01_005024</name>
</gene>
<feature type="region of interest" description="Disordered" evidence="1">
    <location>
        <begin position="344"/>
        <end position="377"/>
    </location>
</feature>
<accession>A0AAD9FKI3</accession>
<evidence type="ECO:0000313" key="3">
    <source>
        <dbReference type="EMBL" id="KAK1902060.1"/>
    </source>
</evidence>
<protein>
    <submittedName>
        <fullName evidence="3">Zinc finger BED domain containing protein 1</fullName>
    </submittedName>
</protein>
<dbReference type="PANTHER" id="PTHR46481">
    <property type="entry name" value="ZINC FINGER BED DOMAIN-CONTAINING PROTEIN 4"/>
    <property type="match status" value="1"/>
</dbReference>
<dbReference type="InterPro" id="IPR052035">
    <property type="entry name" value="ZnF_BED_domain_contain"/>
</dbReference>
<comment type="caution">
    <text evidence="3">The sequence shown here is derived from an EMBL/GenBank/DDBJ whole genome shotgun (WGS) entry which is preliminary data.</text>
</comment>